<comment type="caution">
    <text evidence="1">The sequence shown here is derived from an EMBL/GenBank/DDBJ whole genome shotgun (WGS) entry which is preliminary data.</text>
</comment>
<reference evidence="2" key="1">
    <citation type="journal article" date="2015" name="MBio">
        <title>Genome-Resolved Metagenomic Analysis Reveals Roles for Candidate Phyla and Other Microbial Community Members in Biogeochemical Transformations in Oil Reservoirs.</title>
        <authorList>
            <person name="Hu P."/>
            <person name="Tom L."/>
            <person name="Singh A."/>
            <person name="Thomas B.C."/>
            <person name="Baker B.J."/>
            <person name="Piceno Y.M."/>
            <person name="Andersen G.L."/>
            <person name="Banfield J.F."/>
        </authorList>
    </citation>
    <scope>NUCLEOTIDE SEQUENCE [LARGE SCALE GENOMIC DNA]</scope>
</reference>
<evidence type="ECO:0008006" key="3">
    <source>
        <dbReference type="Google" id="ProtNLM"/>
    </source>
</evidence>
<accession>A0A124G0F1</accession>
<name>A0A124G0F1_UNCT6</name>
<evidence type="ECO:0000313" key="1">
    <source>
        <dbReference type="EMBL" id="KUK87325.1"/>
    </source>
</evidence>
<evidence type="ECO:0000313" key="2">
    <source>
        <dbReference type="Proteomes" id="UP000053467"/>
    </source>
</evidence>
<dbReference type="InterPro" id="IPR011990">
    <property type="entry name" value="TPR-like_helical_dom_sf"/>
</dbReference>
<gene>
    <name evidence="1" type="ORF">XE03_0723</name>
</gene>
<dbReference type="Gene3D" id="1.25.40.10">
    <property type="entry name" value="Tetratricopeptide repeat domain"/>
    <property type="match status" value="1"/>
</dbReference>
<protein>
    <recommendedName>
        <fullName evidence="3">Tetratricopeptide repeat protein</fullName>
    </recommendedName>
</protein>
<dbReference type="AlphaFoldDB" id="A0A124G0F1"/>
<dbReference type="Proteomes" id="UP000053467">
    <property type="component" value="Unassembled WGS sequence"/>
</dbReference>
<proteinExistence type="predicted"/>
<dbReference type="SUPFAM" id="SSF48452">
    <property type="entry name" value="TPR-like"/>
    <property type="match status" value="1"/>
</dbReference>
<dbReference type="EMBL" id="LGGX01000005">
    <property type="protein sequence ID" value="KUK87325.1"/>
    <property type="molecule type" value="Genomic_DNA"/>
</dbReference>
<sequence length="286" mass="34874">MKKFLILIFFLTTFFQIYSNTFLVFSFNKNLFKDKEFLIYSKEKYFSIDFDSLKNSYFIVVFDFSYRSRIFFGPSKIVYDKKSMIFDFNEPTLIRFNQLNELNDDKIFDDTTLTKISLINNLYDLNYIMYNYFKINISENELYFSFFNKEDDILKTYFYIKKLYEKKDFDSLRITFKKLYKKYPNNKDFIQFYLLSLLDCSQFYIANSLLDSYLLKFDDDTFYYSLKGNINAILGNLKKAQKYFEEGRKKYPESLLLLNDALNIYSILDSTKFEDYKSYLDFKFKR</sequence>
<organism evidence="1 2">
    <name type="scientific">candidate division TA06 bacterium 34_109</name>
    <dbReference type="NCBI Taxonomy" id="1635277"/>
    <lineage>
        <taxon>Bacteria</taxon>
        <taxon>Bacteria division TA06</taxon>
    </lineage>
</organism>